<protein>
    <submittedName>
        <fullName evidence="4">Methylmalonyl-CoA mutase</fullName>
    </submittedName>
</protein>
<dbReference type="PANTHER" id="PTHR48101">
    <property type="entry name" value="METHYLMALONYL-COA MUTASE, MITOCHONDRIAL-RELATED"/>
    <property type="match status" value="1"/>
</dbReference>
<comment type="caution">
    <text evidence="4">The sequence shown here is derived from an EMBL/GenBank/DDBJ whole genome shotgun (WGS) entry which is preliminary data.</text>
</comment>
<proteinExistence type="predicted"/>
<dbReference type="EMBL" id="POUA01000378">
    <property type="protein sequence ID" value="PZG29321.1"/>
    <property type="molecule type" value="Genomic_DNA"/>
</dbReference>
<dbReference type="AlphaFoldDB" id="A0A2W2F1Q2"/>
<dbReference type="RefSeq" id="WP_111171118.1">
    <property type="nucleotide sequence ID" value="NZ_POUA01000378.1"/>
</dbReference>
<dbReference type="NCBIfam" id="TIGR00641">
    <property type="entry name" value="acid_CoA_mut_N"/>
    <property type="match status" value="1"/>
</dbReference>
<evidence type="ECO:0000256" key="2">
    <source>
        <dbReference type="ARBA" id="ARBA00023235"/>
    </source>
</evidence>
<dbReference type="Gene3D" id="3.20.20.240">
    <property type="entry name" value="Methylmalonyl-CoA mutase"/>
    <property type="match status" value="1"/>
</dbReference>
<sequence length="545" mass="59727">MTGTRRRPWGVPADEEFFRLDAGPAVQAVYDRGDLSRRDVGDERIGAPGTFPFTRGVHPDGQRTAPTLVKVYTGLGTPDDTNRRVRKLVDWGAEIVQLAVDLPAQIGYDPDHIMSAGEVGRSGVSIASLRDLECVFDGVPVSRLRRVGMLGNAIGPIALALFLALAERQGCQVDDFVLDLQNDPLKEYVARGTQFLPVEDAVRLAADVVEWSARHAPHFYLLDVCVNHLNAAGAGSTWGTAFALGNATHYIQTLIDRGLPIDAFAPQIQLFLDEREDFFAAIANVRATRRIWAELLRDRFGALDPKSMALEVTAYGHGRETRKEPLNNIVRITLGSLAYYLAGVQSLYTASYDEVIQTPSDEAVKIAVRMQQIMGLEIGLGLTADPLGGSYYLESLTSELEAGIRERFAAVEAAGGARACIDSGFIREIISDGAVRRQERYEAGVRPMVGVDRLAVADDDSWAVRPTSVMSEAAEERRRTDLAELRRVRDGRRVTGALRDVEAAVRRGDNSVATVLEAVRAYATIGEISDVLREVFGEWVPDQTF</sequence>
<evidence type="ECO:0000256" key="1">
    <source>
        <dbReference type="ARBA" id="ARBA00011870"/>
    </source>
</evidence>
<dbReference type="SUPFAM" id="SSF51703">
    <property type="entry name" value="Cobalamin (vitamin B12)-dependent enzymes"/>
    <property type="match status" value="1"/>
</dbReference>
<comment type="subunit">
    <text evidence="1">Heterodimer of an alpha and a beta chain.</text>
</comment>
<evidence type="ECO:0000313" key="4">
    <source>
        <dbReference type="EMBL" id="PZG29321.1"/>
    </source>
</evidence>
<dbReference type="Proteomes" id="UP000248544">
    <property type="component" value="Unassembled WGS sequence"/>
</dbReference>
<keyword evidence="5" id="KW-1185">Reference proteome</keyword>
<accession>A0A2W2F1Q2</accession>
<keyword evidence="2" id="KW-0413">Isomerase</keyword>
<name>A0A2W2F1Q2_9ACTN</name>
<feature type="domain" description="Methylmalonyl-CoA mutase alpha/beta chain catalytic" evidence="3">
    <location>
        <begin position="25"/>
        <end position="538"/>
    </location>
</feature>
<dbReference type="GO" id="GO:0004494">
    <property type="term" value="F:methylmalonyl-CoA mutase activity"/>
    <property type="evidence" value="ECO:0007669"/>
    <property type="project" value="UniProtKB-EC"/>
</dbReference>
<evidence type="ECO:0000259" key="3">
    <source>
        <dbReference type="Pfam" id="PF01642"/>
    </source>
</evidence>
<dbReference type="InterPro" id="IPR016176">
    <property type="entry name" value="Cbl-dep_enz_cat"/>
</dbReference>
<reference evidence="4 5" key="1">
    <citation type="submission" date="2018-01" db="EMBL/GenBank/DDBJ databases">
        <title>Draft genome sequence of Sphaerisporangium sp. 7K107.</title>
        <authorList>
            <person name="Sahin N."/>
            <person name="Saygin H."/>
            <person name="Ay H."/>
        </authorList>
    </citation>
    <scope>NUCLEOTIDE SEQUENCE [LARGE SCALE GENOMIC DNA]</scope>
    <source>
        <strain evidence="4 5">7K107</strain>
    </source>
</reference>
<dbReference type="PANTHER" id="PTHR48101:SF1">
    <property type="entry name" value="METHYLMALONYL-COA MUTASE, LARGE SUBUNIT"/>
    <property type="match status" value="1"/>
</dbReference>
<dbReference type="Pfam" id="PF01642">
    <property type="entry name" value="MM_CoA_mutase"/>
    <property type="match status" value="1"/>
</dbReference>
<dbReference type="InterPro" id="IPR006098">
    <property type="entry name" value="MMCoA_mutase_a_cat"/>
</dbReference>
<gene>
    <name evidence="4" type="ORF">C1I98_32100</name>
</gene>
<dbReference type="GO" id="GO:0031419">
    <property type="term" value="F:cobalamin binding"/>
    <property type="evidence" value="ECO:0007669"/>
    <property type="project" value="UniProtKB-KW"/>
</dbReference>
<evidence type="ECO:0000313" key="5">
    <source>
        <dbReference type="Proteomes" id="UP000248544"/>
    </source>
</evidence>
<organism evidence="4 5">
    <name type="scientific">Spongiactinospora gelatinilytica</name>
    <dbReference type="NCBI Taxonomy" id="2666298"/>
    <lineage>
        <taxon>Bacteria</taxon>
        <taxon>Bacillati</taxon>
        <taxon>Actinomycetota</taxon>
        <taxon>Actinomycetes</taxon>
        <taxon>Streptosporangiales</taxon>
        <taxon>Streptosporangiaceae</taxon>
        <taxon>Spongiactinospora</taxon>
    </lineage>
</organism>
<dbReference type="InterPro" id="IPR006099">
    <property type="entry name" value="MeMalonylCoA_mutase_a/b_cat"/>
</dbReference>